<dbReference type="PROSITE" id="PS51746">
    <property type="entry name" value="PPM_2"/>
    <property type="match status" value="1"/>
</dbReference>
<dbReference type="InterPro" id="IPR015655">
    <property type="entry name" value="PP2C"/>
</dbReference>
<dbReference type="SUPFAM" id="SSF81606">
    <property type="entry name" value="PP2C-like"/>
    <property type="match status" value="1"/>
</dbReference>
<feature type="domain" description="PPM-type phosphatase" evidence="2">
    <location>
        <begin position="155"/>
        <end position="408"/>
    </location>
</feature>
<organism evidence="3 4">
    <name type="scientific">Brooklawnia cerclae</name>
    <dbReference type="NCBI Taxonomy" id="349934"/>
    <lineage>
        <taxon>Bacteria</taxon>
        <taxon>Bacillati</taxon>
        <taxon>Actinomycetota</taxon>
        <taxon>Actinomycetes</taxon>
        <taxon>Propionibacteriales</taxon>
        <taxon>Propionibacteriaceae</taxon>
        <taxon>Brooklawnia</taxon>
    </lineage>
</organism>
<protein>
    <submittedName>
        <fullName evidence="3">Serine/threonine protein phosphatase PrpC</fullName>
    </submittedName>
</protein>
<keyword evidence="4" id="KW-1185">Reference proteome</keyword>
<accession>A0ABX0SCH9</accession>
<dbReference type="Gene3D" id="3.60.40.10">
    <property type="entry name" value="PPM-type phosphatase domain"/>
    <property type="match status" value="1"/>
</dbReference>
<dbReference type="CDD" id="cd00143">
    <property type="entry name" value="PP2Cc"/>
    <property type="match status" value="1"/>
</dbReference>
<feature type="compositionally biased region" description="Low complexity" evidence="1">
    <location>
        <begin position="55"/>
        <end position="70"/>
    </location>
</feature>
<dbReference type="SMART" id="SM00331">
    <property type="entry name" value="PP2C_SIG"/>
    <property type="match status" value="1"/>
</dbReference>
<evidence type="ECO:0000313" key="3">
    <source>
        <dbReference type="EMBL" id="NIH55634.1"/>
    </source>
</evidence>
<dbReference type="Proteomes" id="UP000749311">
    <property type="component" value="Unassembled WGS sequence"/>
</dbReference>
<feature type="region of interest" description="Disordered" evidence="1">
    <location>
        <begin position="1"/>
        <end position="70"/>
    </location>
</feature>
<dbReference type="InterPro" id="IPR036457">
    <property type="entry name" value="PPM-type-like_dom_sf"/>
</dbReference>
<feature type="region of interest" description="Disordered" evidence="1">
    <location>
        <begin position="409"/>
        <end position="442"/>
    </location>
</feature>
<comment type="caution">
    <text evidence="3">The sequence shown here is derived from an EMBL/GenBank/DDBJ whole genome shotgun (WGS) entry which is preliminary data.</text>
</comment>
<dbReference type="InterPro" id="IPR001932">
    <property type="entry name" value="PPM-type_phosphatase-like_dom"/>
</dbReference>
<evidence type="ECO:0000313" key="4">
    <source>
        <dbReference type="Proteomes" id="UP000749311"/>
    </source>
</evidence>
<reference evidence="3 4" key="1">
    <citation type="submission" date="2020-02" db="EMBL/GenBank/DDBJ databases">
        <title>Sequencing the genomes of 1000 actinobacteria strains.</title>
        <authorList>
            <person name="Klenk H.-P."/>
        </authorList>
    </citation>
    <scope>NUCLEOTIDE SEQUENCE [LARGE SCALE GENOMIC DNA]</scope>
    <source>
        <strain evidence="3 4">DSM 19609</strain>
    </source>
</reference>
<evidence type="ECO:0000256" key="1">
    <source>
        <dbReference type="SAM" id="MobiDB-lite"/>
    </source>
</evidence>
<dbReference type="Pfam" id="PF13672">
    <property type="entry name" value="PP2C_2"/>
    <property type="match status" value="1"/>
</dbReference>
<proteinExistence type="predicted"/>
<dbReference type="SMART" id="SM00332">
    <property type="entry name" value="PP2Cc"/>
    <property type="match status" value="1"/>
</dbReference>
<evidence type="ECO:0000259" key="2">
    <source>
        <dbReference type="PROSITE" id="PS51746"/>
    </source>
</evidence>
<gene>
    <name evidence="3" type="ORF">FB473_000279</name>
</gene>
<dbReference type="PANTHER" id="PTHR47992">
    <property type="entry name" value="PROTEIN PHOSPHATASE"/>
    <property type="match status" value="1"/>
</dbReference>
<name>A0ABX0SCH9_9ACTN</name>
<dbReference type="EMBL" id="JAAMOZ010000001">
    <property type="protein sequence ID" value="NIH55634.1"/>
    <property type="molecule type" value="Genomic_DNA"/>
</dbReference>
<sequence length="442" mass="45903">MTDPLTSRPTEESHELDEPTGSTPAGPAEPQDEPDDSEAIGGWAQPPAPSDGTVAAAGWAQPPGPAPRLLLGATDAREWRHDPELAAIAADETESLPVTAVAPPDVVAPVRTFVPTVERCPRCGGTIDFDGYCEQCGAKAPSVRDHFEAQPAPWVAGVCDRGVRHLHNEDAMALDAAADPVGHAVMVVCDGVSTSTDSDQASLAAARAALAHLTANVDWVLGADDASRISDTVVGAAQAANQAVLDNSDLTSPSPASCTLAIALLSGRQLLSANLGDSRVYFVPDVRPAVLLSTDDSMAQEEIEQGVDRLTAEAGANSHVITRWLGRDAPDTTPSIAVLTVEPELSGWVVACSDGLWNYASEPDAIALLVRHFAESAASDPASVARELVQWANSQGGHDNITVALARVEAEPTPESEQQTIRTRPVGSAAPAMRASGVESTG</sequence>
<dbReference type="RefSeq" id="WP_167164139.1">
    <property type="nucleotide sequence ID" value="NZ_BAAAOO010000012.1"/>
</dbReference>